<evidence type="ECO:0000313" key="5">
    <source>
        <dbReference type="EMBL" id="SIO95420.1"/>
    </source>
</evidence>
<keyword evidence="3 5" id="KW-0560">Oxidoreductase</keyword>
<dbReference type="RefSeq" id="WP_074373910.1">
    <property type="nucleotide sequence ID" value="NZ_AP024907.1"/>
</dbReference>
<dbReference type="PANTHER" id="PTHR43490">
    <property type="entry name" value="(+)-NEOMENTHOL DEHYDROGENASE"/>
    <property type="match status" value="1"/>
</dbReference>
<evidence type="ECO:0000256" key="4">
    <source>
        <dbReference type="RuleBase" id="RU000363"/>
    </source>
</evidence>
<dbReference type="PRINTS" id="PR00081">
    <property type="entry name" value="GDHRDH"/>
</dbReference>
<dbReference type="SUPFAM" id="SSF51735">
    <property type="entry name" value="NAD(P)-binding Rossmann-fold domains"/>
    <property type="match status" value="1"/>
</dbReference>
<proteinExistence type="inferred from homology"/>
<evidence type="ECO:0000256" key="2">
    <source>
        <dbReference type="ARBA" id="ARBA00022857"/>
    </source>
</evidence>
<dbReference type="OrthoDB" id="109589at2"/>
<evidence type="ECO:0000256" key="3">
    <source>
        <dbReference type="ARBA" id="ARBA00023002"/>
    </source>
</evidence>
<dbReference type="Gene3D" id="3.40.50.720">
    <property type="entry name" value="NAD(P)-binding Rossmann-like Domain"/>
    <property type="match status" value="1"/>
</dbReference>
<dbReference type="InterPro" id="IPR002347">
    <property type="entry name" value="SDR_fam"/>
</dbReference>
<dbReference type="InterPro" id="IPR036291">
    <property type="entry name" value="NAD(P)-bd_dom_sf"/>
</dbReference>
<gene>
    <name evidence="5" type="primary">cpnA</name>
    <name evidence="5" type="ORF">VSP9026_03163</name>
</gene>
<dbReference type="EC" id="1.1.1.163" evidence="5"/>
<protein>
    <submittedName>
        <fullName evidence="5">Cyclopentanol dehydrogenase</fullName>
        <ecNumber evidence="5">1.1.1.163</ecNumber>
    </submittedName>
</protein>
<dbReference type="InterPro" id="IPR020904">
    <property type="entry name" value="Sc_DH/Rdtase_CS"/>
</dbReference>
<dbReference type="PROSITE" id="PS00061">
    <property type="entry name" value="ADH_SHORT"/>
    <property type="match status" value="1"/>
</dbReference>
<keyword evidence="2" id="KW-0521">NADP</keyword>
<accession>A0A1N6M7T3</accession>
<dbReference type="GO" id="GO:0055041">
    <property type="term" value="F:cyclopentanol dehydrogenase activity"/>
    <property type="evidence" value="ECO:0007669"/>
    <property type="project" value="UniProtKB-EC"/>
</dbReference>
<sequence length="242" mass="25575">MNDKCVVLVTGGNKGIGFQVARELALLGGTVLVGARSETNGKDAVSKLMSEGLRADLIPIDVTDQESIQTAENLIRERYGRLDVLINNAGIAIDAGMSPSQLSIDTLKQTFETNFFGAFLVTQTMLPLLRNANAGRVVNVSSGLGSLTLNSDPDSEFSGVKLIAYNSSKAALNSLTIQFAYELRDTSIKVNSADPGYTATDLNGHSGTRTVEQAAGIIIKLATLDESGPTGGFFDENGSVPW</sequence>
<dbReference type="Proteomes" id="UP000184774">
    <property type="component" value="Unassembled WGS sequence"/>
</dbReference>
<dbReference type="PANTHER" id="PTHR43490:SF99">
    <property type="entry name" value="SHORT-CHAIN DEHYDROGENASE_REDUCTASE"/>
    <property type="match status" value="1"/>
</dbReference>
<dbReference type="AlphaFoldDB" id="A0A1N6M7T3"/>
<evidence type="ECO:0000256" key="1">
    <source>
        <dbReference type="ARBA" id="ARBA00006484"/>
    </source>
</evidence>
<evidence type="ECO:0000313" key="6">
    <source>
        <dbReference type="Proteomes" id="UP000184774"/>
    </source>
</evidence>
<dbReference type="PRINTS" id="PR00080">
    <property type="entry name" value="SDRFAMILY"/>
</dbReference>
<dbReference type="CDD" id="cd05324">
    <property type="entry name" value="carb_red_PTCR-like_SDR_c"/>
    <property type="match status" value="1"/>
</dbReference>
<reference evidence="5 6" key="1">
    <citation type="submission" date="2016-12" db="EMBL/GenBank/DDBJ databases">
        <authorList>
            <person name="Song W.-J."/>
            <person name="Kurnit D.M."/>
        </authorList>
    </citation>
    <scope>NUCLEOTIDE SEQUENCE [LARGE SCALE GENOMIC DNA]</scope>
    <source>
        <strain evidence="5 6">CECT 9026</strain>
    </source>
</reference>
<dbReference type="EMBL" id="FSSB01000018">
    <property type="protein sequence ID" value="SIO95420.1"/>
    <property type="molecule type" value="Genomic_DNA"/>
</dbReference>
<comment type="similarity">
    <text evidence="1 4">Belongs to the short-chain dehydrogenases/reductases (SDR) family.</text>
</comment>
<dbReference type="InterPro" id="IPR045313">
    <property type="entry name" value="CBR1-like"/>
</dbReference>
<name>A0A1N6M7T3_9VIBR</name>
<dbReference type="Pfam" id="PF00106">
    <property type="entry name" value="adh_short"/>
    <property type="match status" value="1"/>
</dbReference>
<organism evidence="5 6">
    <name type="scientific">Vibrio spartinae</name>
    <dbReference type="NCBI Taxonomy" id="1918945"/>
    <lineage>
        <taxon>Bacteria</taxon>
        <taxon>Pseudomonadati</taxon>
        <taxon>Pseudomonadota</taxon>
        <taxon>Gammaproteobacteria</taxon>
        <taxon>Vibrionales</taxon>
        <taxon>Vibrionaceae</taxon>
        <taxon>Vibrio</taxon>
    </lineage>
</organism>